<dbReference type="AlphaFoldDB" id="W1WDF6"/>
<reference evidence="1" key="1">
    <citation type="submission" date="2013-12" db="EMBL/GenBank/DDBJ databases">
        <title>A Varibaculum cambriense genome reconstructed from a premature infant gut community with otherwise low bacterial novelty that shifts toward anaerobic metabolism during the third week of life.</title>
        <authorList>
            <person name="Brown C.T."/>
            <person name="Sharon I."/>
            <person name="Thomas B.C."/>
            <person name="Castelle C.J."/>
            <person name="Morowitz M.J."/>
            <person name="Banfield J.F."/>
        </authorList>
    </citation>
    <scope>NUCLEOTIDE SEQUENCE</scope>
</reference>
<organism evidence="1">
    <name type="scientific">human gut metagenome</name>
    <dbReference type="NCBI Taxonomy" id="408170"/>
    <lineage>
        <taxon>unclassified sequences</taxon>
        <taxon>metagenomes</taxon>
        <taxon>organismal metagenomes</taxon>
    </lineage>
</organism>
<proteinExistence type="predicted"/>
<dbReference type="EMBL" id="AZMM01018939">
    <property type="protein sequence ID" value="ETJ15956.1"/>
    <property type="molecule type" value="Genomic_DNA"/>
</dbReference>
<accession>W1WDF6</accession>
<evidence type="ECO:0000313" key="1">
    <source>
        <dbReference type="EMBL" id="ETJ15956.1"/>
    </source>
</evidence>
<sequence length="47" mass="5914">MKKLEDDVLLKDLDWYENCIYKIEYVKYEIELLKKKREIKCLWSTKD</sequence>
<gene>
    <name evidence="1" type="ORF">Q604_UNBc4C00158G0003</name>
</gene>
<protein>
    <submittedName>
        <fullName evidence="1">Uncharacterized protein</fullName>
    </submittedName>
</protein>
<name>W1WDF6_9ZZZZ</name>
<comment type="caution">
    <text evidence="1">The sequence shown here is derived from an EMBL/GenBank/DDBJ whole genome shotgun (WGS) entry which is preliminary data.</text>
</comment>